<dbReference type="NCBIfam" id="NF004123">
    <property type="entry name" value="PRK05610.1"/>
    <property type="match status" value="1"/>
</dbReference>
<reference evidence="6" key="1">
    <citation type="submission" date="2018-05" db="EMBL/GenBank/DDBJ databases">
        <authorList>
            <person name="Lanie J.A."/>
            <person name="Ng W.-L."/>
            <person name="Kazmierczak K.M."/>
            <person name="Andrzejewski T.M."/>
            <person name="Davidsen T.M."/>
            <person name="Wayne K.J."/>
            <person name="Tettelin H."/>
            <person name="Glass J.I."/>
            <person name="Rusch D."/>
            <person name="Podicherti R."/>
            <person name="Tsui H.-C.T."/>
            <person name="Winkler M.E."/>
        </authorList>
    </citation>
    <scope>NUCLEOTIDE SEQUENCE</scope>
</reference>
<keyword evidence="2" id="KW-0699">rRNA-binding</keyword>
<dbReference type="EMBL" id="UINC01001018">
    <property type="protein sequence ID" value="SUZ67706.1"/>
    <property type="molecule type" value="Genomic_DNA"/>
</dbReference>
<dbReference type="NCBIfam" id="TIGR03635">
    <property type="entry name" value="uS17_bact"/>
    <property type="match status" value="1"/>
</dbReference>
<dbReference type="GO" id="GO:0006412">
    <property type="term" value="P:translation"/>
    <property type="evidence" value="ECO:0007669"/>
    <property type="project" value="InterPro"/>
</dbReference>
<keyword evidence="5" id="KW-0687">Ribonucleoprotein</keyword>
<dbReference type="PANTHER" id="PTHR10744">
    <property type="entry name" value="40S RIBOSOMAL PROTEIN S11 FAMILY MEMBER"/>
    <property type="match status" value="1"/>
</dbReference>
<dbReference type="GO" id="GO:0022627">
    <property type="term" value="C:cytosolic small ribosomal subunit"/>
    <property type="evidence" value="ECO:0007669"/>
    <property type="project" value="TreeGrafter"/>
</dbReference>
<dbReference type="CDD" id="cd00364">
    <property type="entry name" value="Ribosomal_uS17"/>
    <property type="match status" value="1"/>
</dbReference>
<dbReference type="AlphaFoldDB" id="A0A381PKY3"/>
<dbReference type="PRINTS" id="PR00973">
    <property type="entry name" value="RIBOSOMALS17"/>
</dbReference>
<name>A0A381PKY3_9ZZZZ</name>
<accession>A0A381PKY3</accession>
<proteinExistence type="inferred from homology"/>
<evidence type="ECO:0000256" key="4">
    <source>
        <dbReference type="ARBA" id="ARBA00022980"/>
    </source>
</evidence>
<keyword evidence="3" id="KW-0694">RNA-binding</keyword>
<dbReference type="SUPFAM" id="SSF50249">
    <property type="entry name" value="Nucleic acid-binding proteins"/>
    <property type="match status" value="1"/>
</dbReference>
<dbReference type="InterPro" id="IPR012340">
    <property type="entry name" value="NA-bd_OB-fold"/>
</dbReference>
<dbReference type="InterPro" id="IPR000266">
    <property type="entry name" value="Ribosomal_uS17"/>
</dbReference>
<gene>
    <name evidence="6" type="ORF">METZ01_LOCUS20560</name>
</gene>
<protein>
    <recommendedName>
        <fullName evidence="7">30S ribosomal protein S17</fullName>
    </recommendedName>
</protein>
<evidence type="ECO:0008006" key="7">
    <source>
        <dbReference type="Google" id="ProtNLM"/>
    </source>
</evidence>
<dbReference type="HAMAP" id="MF_01345_B">
    <property type="entry name" value="Ribosomal_uS17_B"/>
    <property type="match status" value="1"/>
</dbReference>
<dbReference type="GO" id="GO:0019843">
    <property type="term" value="F:rRNA binding"/>
    <property type="evidence" value="ECO:0007669"/>
    <property type="project" value="UniProtKB-KW"/>
</dbReference>
<sequence length="87" mass="10154">MVERGQKQILAGVVVSDRMEKTVRVEVKRRVLHPVYKKYIIKKKKYSADTGQHECNNGDKVKILSVRPMSKTKRWRVTEIVEKGRTS</sequence>
<evidence type="ECO:0000256" key="5">
    <source>
        <dbReference type="ARBA" id="ARBA00023274"/>
    </source>
</evidence>
<dbReference type="InterPro" id="IPR019984">
    <property type="entry name" value="Ribosomal_uS17_bact/chlr"/>
</dbReference>
<evidence type="ECO:0000313" key="6">
    <source>
        <dbReference type="EMBL" id="SUZ67706.1"/>
    </source>
</evidence>
<evidence type="ECO:0000256" key="2">
    <source>
        <dbReference type="ARBA" id="ARBA00022730"/>
    </source>
</evidence>
<keyword evidence="4" id="KW-0689">Ribosomal protein</keyword>
<dbReference type="GO" id="GO:0003735">
    <property type="term" value="F:structural constituent of ribosome"/>
    <property type="evidence" value="ECO:0007669"/>
    <property type="project" value="InterPro"/>
</dbReference>
<evidence type="ECO:0000256" key="1">
    <source>
        <dbReference type="ARBA" id="ARBA00010254"/>
    </source>
</evidence>
<dbReference type="Gene3D" id="2.40.50.140">
    <property type="entry name" value="Nucleic acid-binding proteins"/>
    <property type="match status" value="1"/>
</dbReference>
<dbReference type="PANTHER" id="PTHR10744:SF1">
    <property type="entry name" value="SMALL RIBOSOMAL SUBUNIT PROTEIN US17M"/>
    <property type="match status" value="1"/>
</dbReference>
<dbReference type="Pfam" id="PF00366">
    <property type="entry name" value="Ribosomal_S17"/>
    <property type="match status" value="1"/>
</dbReference>
<comment type="similarity">
    <text evidence="1">Belongs to the universal ribosomal protein uS17 family.</text>
</comment>
<evidence type="ECO:0000256" key="3">
    <source>
        <dbReference type="ARBA" id="ARBA00022884"/>
    </source>
</evidence>
<organism evidence="6">
    <name type="scientific">marine metagenome</name>
    <dbReference type="NCBI Taxonomy" id="408172"/>
    <lineage>
        <taxon>unclassified sequences</taxon>
        <taxon>metagenomes</taxon>
        <taxon>ecological metagenomes</taxon>
    </lineage>
</organism>